<accession>A0A0A9GWG1</accession>
<dbReference type="AlphaFoldDB" id="A0A0A9GWG1"/>
<sequence length="73" mass="8675">MTYYADKWRFVFFFLYKMLTNPVHRNARCPNLCLKRQLLSLGNSESIKREGVKRSDDRAEESLEQNAMIVTML</sequence>
<proteinExistence type="predicted"/>
<evidence type="ECO:0000313" key="1">
    <source>
        <dbReference type="EMBL" id="JAE28867.1"/>
    </source>
</evidence>
<dbReference type="EMBL" id="GBRH01169029">
    <property type="protein sequence ID" value="JAE28867.1"/>
    <property type="molecule type" value="Transcribed_RNA"/>
</dbReference>
<name>A0A0A9GWG1_ARUDO</name>
<reference evidence="1" key="2">
    <citation type="journal article" date="2015" name="Data Brief">
        <title>Shoot transcriptome of the giant reed, Arundo donax.</title>
        <authorList>
            <person name="Barrero R.A."/>
            <person name="Guerrero F.D."/>
            <person name="Moolhuijzen P."/>
            <person name="Goolsby J.A."/>
            <person name="Tidwell J."/>
            <person name="Bellgard S.E."/>
            <person name="Bellgard M.I."/>
        </authorList>
    </citation>
    <scope>NUCLEOTIDE SEQUENCE</scope>
    <source>
        <tissue evidence="1">Shoot tissue taken approximately 20 cm above the soil surface</tissue>
    </source>
</reference>
<organism evidence="1">
    <name type="scientific">Arundo donax</name>
    <name type="common">Giant reed</name>
    <name type="synonym">Donax arundinaceus</name>
    <dbReference type="NCBI Taxonomy" id="35708"/>
    <lineage>
        <taxon>Eukaryota</taxon>
        <taxon>Viridiplantae</taxon>
        <taxon>Streptophyta</taxon>
        <taxon>Embryophyta</taxon>
        <taxon>Tracheophyta</taxon>
        <taxon>Spermatophyta</taxon>
        <taxon>Magnoliopsida</taxon>
        <taxon>Liliopsida</taxon>
        <taxon>Poales</taxon>
        <taxon>Poaceae</taxon>
        <taxon>PACMAD clade</taxon>
        <taxon>Arundinoideae</taxon>
        <taxon>Arundineae</taxon>
        <taxon>Arundo</taxon>
    </lineage>
</organism>
<protein>
    <submittedName>
        <fullName evidence="1">Uncharacterized protein</fullName>
    </submittedName>
</protein>
<reference evidence="1" key="1">
    <citation type="submission" date="2014-09" db="EMBL/GenBank/DDBJ databases">
        <authorList>
            <person name="Magalhaes I.L.F."/>
            <person name="Oliveira U."/>
            <person name="Santos F.R."/>
            <person name="Vidigal T.H.D.A."/>
            <person name="Brescovit A.D."/>
            <person name="Santos A.J."/>
        </authorList>
    </citation>
    <scope>NUCLEOTIDE SEQUENCE</scope>
    <source>
        <tissue evidence="1">Shoot tissue taken approximately 20 cm above the soil surface</tissue>
    </source>
</reference>